<keyword evidence="3" id="KW-1185">Reference proteome</keyword>
<evidence type="ECO:0000313" key="2">
    <source>
        <dbReference type="EMBL" id="VDN31372.1"/>
    </source>
</evidence>
<dbReference type="Proteomes" id="UP000281553">
    <property type="component" value="Unassembled WGS sequence"/>
</dbReference>
<dbReference type="AlphaFoldDB" id="A0A3P7QHB4"/>
<sequence length="52" mass="5460">MLPGDIIVAIDGKQITNAAEVSAAVDKNESLSLTVVRRGKRLDIPNVATEAV</sequence>
<dbReference type="OrthoDB" id="4217619at2759"/>
<dbReference type="Pfam" id="PF17820">
    <property type="entry name" value="PDZ_6"/>
    <property type="match status" value="1"/>
</dbReference>
<dbReference type="SUPFAM" id="SSF50156">
    <property type="entry name" value="PDZ domain-like"/>
    <property type="match status" value="1"/>
</dbReference>
<dbReference type="InterPro" id="IPR036034">
    <property type="entry name" value="PDZ_sf"/>
</dbReference>
<proteinExistence type="predicted"/>
<organism evidence="2 3">
    <name type="scientific">Dibothriocephalus latus</name>
    <name type="common">Fish tapeworm</name>
    <name type="synonym">Diphyllobothrium latum</name>
    <dbReference type="NCBI Taxonomy" id="60516"/>
    <lineage>
        <taxon>Eukaryota</taxon>
        <taxon>Metazoa</taxon>
        <taxon>Spiralia</taxon>
        <taxon>Lophotrochozoa</taxon>
        <taxon>Platyhelminthes</taxon>
        <taxon>Cestoda</taxon>
        <taxon>Eucestoda</taxon>
        <taxon>Diphyllobothriidea</taxon>
        <taxon>Diphyllobothriidae</taxon>
        <taxon>Dibothriocephalus</taxon>
    </lineage>
</organism>
<name>A0A3P7QHB4_DIBLA</name>
<dbReference type="InterPro" id="IPR041489">
    <property type="entry name" value="PDZ_6"/>
</dbReference>
<evidence type="ECO:0000313" key="3">
    <source>
        <dbReference type="Proteomes" id="UP000281553"/>
    </source>
</evidence>
<reference evidence="2 3" key="1">
    <citation type="submission" date="2018-11" db="EMBL/GenBank/DDBJ databases">
        <authorList>
            <consortium name="Pathogen Informatics"/>
        </authorList>
    </citation>
    <scope>NUCLEOTIDE SEQUENCE [LARGE SCALE GENOMIC DNA]</scope>
</reference>
<dbReference type="Gene3D" id="2.30.42.10">
    <property type="match status" value="1"/>
</dbReference>
<accession>A0A3P7QHB4</accession>
<evidence type="ECO:0000259" key="1">
    <source>
        <dbReference type="Pfam" id="PF17820"/>
    </source>
</evidence>
<gene>
    <name evidence="2" type="ORF">DILT_LOCUS15734</name>
</gene>
<feature type="domain" description="PDZ" evidence="1">
    <location>
        <begin position="2"/>
        <end position="37"/>
    </location>
</feature>
<dbReference type="EMBL" id="UYRU01080781">
    <property type="protein sequence ID" value="VDN31372.1"/>
    <property type="molecule type" value="Genomic_DNA"/>
</dbReference>
<protein>
    <recommendedName>
        <fullName evidence="1">PDZ domain-containing protein</fullName>
    </recommendedName>
</protein>